<dbReference type="PANTHER" id="PTHR24346">
    <property type="entry name" value="MAP/MICROTUBULE AFFINITY-REGULATING KINASE"/>
    <property type="match status" value="1"/>
</dbReference>
<gene>
    <name evidence="12" type="ORF">WJX84_005197</name>
</gene>
<dbReference type="SUPFAM" id="SSF56112">
    <property type="entry name" value="Protein kinase-like (PK-like)"/>
    <property type="match status" value="1"/>
</dbReference>
<sequence>MANPYSTSEDEKLAANADNFLSCITVLDGAEQKHQIAYMDKAYEQLSGYGRDELLGRPFLEMCADATTVTLESALTESQQVPSQLDLSMRKKDGSRSSTGPVEPPKSDSAGKTESPGKPESPATIKSGPSRTHSVMPPAAQHLCLLLDITARKPRRIGKYIMGKQLGRGAFGTVRLGKDPATGDLVAIKEIDAGNFRNISQIEQIQEEINVLSNLKHPNIIHLLESIFIGKMVYVIMEYVAGGSLMDFVNSQPDGKLSETEARRILQQLLEALDYCHRRRIIHRDLKPENVLLDLQSNIRVADFGLAAITTPMSGNLQMACGTPEFTAPEILKGREYVGTAVDIWSLGVMLYEMIRGELPFRASGSTDLVKLVSSGRYKPMEGVGRDCRDLVSKMLTVQPADRITLDSIRRHPWSEGFSPDDDEGAEDALPSAHDSAADPTAEPVDDSMQRSLHLVLPDSLASASDDEGSKAPGVIRLLARAQAAARAGVAKWLADRKNSLMRVQQPNH</sequence>
<feature type="compositionally biased region" description="Polar residues" evidence="9">
    <location>
        <begin position="75"/>
        <end position="86"/>
    </location>
</feature>
<proteinExistence type="predicted"/>
<evidence type="ECO:0000256" key="4">
    <source>
        <dbReference type="ARBA" id="ARBA00022679"/>
    </source>
</evidence>
<dbReference type="PROSITE" id="PS00108">
    <property type="entry name" value="PROTEIN_KINASE_ST"/>
    <property type="match status" value="1"/>
</dbReference>
<dbReference type="InterPro" id="IPR011009">
    <property type="entry name" value="Kinase-like_dom_sf"/>
</dbReference>
<organism evidence="12 13">
    <name type="scientific">Apatococcus fuscideae</name>
    <dbReference type="NCBI Taxonomy" id="2026836"/>
    <lineage>
        <taxon>Eukaryota</taxon>
        <taxon>Viridiplantae</taxon>
        <taxon>Chlorophyta</taxon>
        <taxon>core chlorophytes</taxon>
        <taxon>Trebouxiophyceae</taxon>
        <taxon>Chlorellales</taxon>
        <taxon>Chlorellaceae</taxon>
        <taxon>Apatococcus</taxon>
    </lineage>
</organism>
<dbReference type="GO" id="GO:0005524">
    <property type="term" value="F:ATP binding"/>
    <property type="evidence" value="ECO:0007669"/>
    <property type="project" value="UniProtKB-UniRule"/>
</dbReference>
<name>A0AAW1SCR9_9CHLO</name>
<dbReference type="PANTHER" id="PTHR24346:SF82">
    <property type="entry name" value="KP78A-RELATED"/>
    <property type="match status" value="1"/>
</dbReference>
<evidence type="ECO:0000256" key="3">
    <source>
        <dbReference type="ARBA" id="ARBA00022606"/>
    </source>
</evidence>
<evidence type="ECO:0000256" key="5">
    <source>
        <dbReference type="ARBA" id="ARBA00022741"/>
    </source>
</evidence>
<keyword evidence="2" id="KW-0675">Receptor</keyword>
<dbReference type="SMART" id="SM00220">
    <property type="entry name" value="S_TKc"/>
    <property type="match status" value="1"/>
</dbReference>
<dbReference type="PROSITE" id="PS50011">
    <property type="entry name" value="PROTEIN_KINASE_DOM"/>
    <property type="match status" value="1"/>
</dbReference>
<keyword evidence="7 8" id="KW-0067">ATP-binding</keyword>
<evidence type="ECO:0000259" key="10">
    <source>
        <dbReference type="PROSITE" id="PS50011"/>
    </source>
</evidence>
<keyword evidence="4" id="KW-0808">Transferase</keyword>
<dbReference type="InterPro" id="IPR035965">
    <property type="entry name" value="PAS-like_dom_sf"/>
</dbReference>
<keyword evidence="5 8" id="KW-0547">Nucleotide-binding</keyword>
<feature type="compositionally biased region" description="Basic and acidic residues" evidence="9">
    <location>
        <begin position="105"/>
        <end position="117"/>
    </location>
</feature>
<protein>
    <recommendedName>
        <fullName evidence="14">LOV domain-containing protein</fullName>
    </recommendedName>
</protein>
<dbReference type="PROSITE" id="PS50112">
    <property type="entry name" value="PAS"/>
    <property type="match status" value="1"/>
</dbReference>
<keyword evidence="2" id="KW-0600">Photoreceptor protein</keyword>
<reference evidence="12 13" key="1">
    <citation type="journal article" date="2024" name="Nat. Commun.">
        <title>Phylogenomics reveals the evolutionary origins of lichenization in chlorophyte algae.</title>
        <authorList>
            <person name="Puginier C."/>
            <person name="Libourel C."/>
            <person name="Otte J."/>
            <person name="Skaloud P."/>
            <person name="Haon M."/>
            <person name="Grisel S."/>
            <person name="Petersen M."/>
            <person name="Berrin J.G."/>
            <person name="Delaux P.M."/>
            <person name="Dal Grande F."/>
            <person name="Keller J."/>
        </authorList>
    </citation>
    <scope>NUCLEOTIDE SEQUENCE [LARGE SCALE GENOMIC DNA]</scope>
    <source>
        <strain evidence="12 13">SAG 2523</strain>
    </source>
</reference>
<keyword evidence="3" id="KW-0716">Sensory transduction</keyword>
<feature type="region of interest" description="Disordered" evidence="9">
    <location>
        <begin position="412"/>
        <end position="448"/>
    </location>
</feature>
<dbReference type="GO" id="GO:0035556">
    <property type="term" value="P:intracellular signal transduction"/>
    <property type="evidence" value="ECO:0007669"/>
    <property type="project" value="TreeGrafter"/>
</dbReference>
<feature type="domain" description="Protein kinase" evidence="10">
    <location>
        <begin position="160"/>
        <end position="415"/>
    </location>
</feature>
<dbReference type="AlphaFoldDB" id="A0AAW1SCR9"/>
<dbReference type="FunFam" id="3.30.200.20:FF:000042">
    <property type="entry name" value="Aurora kinase A"/>
    <property type="match status" value="1"/>
</dbReference>
<dbReference type="Gene3D" id="1.10.510.10">
    <property type="entry name" value="Transferase(Phosphotransferase) domain 1"/>
    <property type="match status" value="1"/>
</dbReference>
<feature type="binding site" evidence="8">
    <location>
        <position position="189"/>
    </location>
    <ligand>
        <name>ATP</name>
        <dbReference type="ChEBI" id="CHEBI:30616"/>
    </ligand>
</feature>
<evidence type="ECO:0000256" key="7">
    <source>
        <dbReference type="ARBA" id="ARBA00022840"/>
    </source>
</evidence>
<dbReference type="PROSITE" id="PS00107">
    <property type="entry name" value="PROTEIN_KINASE_ATP"/>
    <property type="match status" value="1"/>
</dbReference>
<evidence type="ECO:0000256" key="2">
    <source>
        <dbReference type="ARBA" id="ARBA00022543"/>
    </source>
</evidence>
<dbReference type="EMBL" id="JALJOV010001645">
    <property type="protein sequence ID" value="KAK9844245.1"/>
    <property type="molecule type" value="Genomic_DNA"/>
</dbReference>
<comment type="caution">
    <text evidence="12">The sequence shown here is derived from an EMBL/GenBank/DDBJ whole genome shotgun (WGS) entry which is preliminary data.</text>
</comment>
<feature type="region of interest" description="Disordered" evidence="9">
    <location>
        <begin position="75"/>
        <end position="134"/>
    </location>
</feature>
<evidence type="ECO:0000313" key="13">
    <source>
        <dbReference type="Proteomes" id="UP001485043"/>
    </source>
</evidence>
<accession>A0AAW1SCR9</accession>
<dbReference type="InterPro" id="IPR000014">
    <property type="entry name" value="PAS"/>
</dbReference>
<evidence type="ECO:0000259" key="11">
    <source>
        <dbReference type="PROSITE" id="PS50112"/>
    </source>
</evidence>
<evidence type="ECO:0000256" key="1">
    <source>
        <dbReference type="ARBA" id="ARBA00022527"/>
    </source>
</evidence>
<evidence type="ECO:0000256" key="8">
    <source>
        <dbReference type="PROSITE-ProRule" id="PRU10141"/>
    </source>
</evidence>
<keyword evidence="13" id="KW-1185">Reference proteome</keyword>
<dbReference type="InterPro" id="IPR008271">
    <property type="entry name" value="Ser/Thr_kinase_AS"/>
</dbReference>
<evidence type="ECO:0000256" key="9">
    <source>
        <dbReference type="SAM" id="MobiDB-lite"/>
    </source>
</evidence>
<keyword evidence="1" id="KW-0723">Serine/threonine-protein kinase</keyword>
<evidence type="ECO:0008006" key="14">
    <source>
        <dbReference type="Google" id="ProtNLM"/>
    </source>
</evidence>
<dbReference type="CDD" id="cd00130">
    <property type="entry name" value="PAS"/>
    <property type="match status" value="1"/>
</dbReference>
<dbReference type="CDD" id="cd14003">
    <property type="entry name" value="STKc_AMPK-like"/>
    <property type="match status" value="1"/>
</dbReference>
<evidence type="ECO:0000313" key="12">
    <source>
        <dbReference type="EMBL" id="KAK9844245.1"/>
    </source>
</evidence>
<dbReference type="GO" id="GO:0004674">
    <property type="term" value="F:protein serine/threonine kinase activity"/>
    <property type="evidence" value="ECO:0007669"/>
    <property type="project" value="UniProtKB-KW"/>
</dbReference>
<dbReference type="InterPro" id="IPR000719">
    <property type="entry name" value="Prot_kinase_dom"/>
</dbReference>
<dbReference type="Pfam" id="PF00069">
    <property type="entry name" value="Pkinase"/>
    <property type="match status" value="1"/>
</dbReference>
<dbReference type="Gene3D" id="3.30.450.20">
    <property type="entry name" value="PAS domain"/>
    <property type="match status" value="1"/>
</dbReference>
<keyword evidence="6" id="KW-0418">Kinase</keyword>
<dbReference type="GO" id="GO:0005737">
    <property type="term" value="C:cytoplasm"/>
    <property type="evidence" value="ECO:0007669"/>
    <property type="project" value="TreeGrafter"/>
</dbReference>
<dbReference type="Proteomes" id="UP001485043">
    <property type="component" value="Unassembled WGS sequence"/>
</dbReference>
<dbReference type="GO" id="GO:0009881">
    <property type="term" value="F:photoreceptor activity"/>
    <property type="evidence" value="ECO:0007669"/>
    <property type="project" value="UniProtKB-KW"/>
</dbReference>
<dbReference type="InterPro" id="IPR017441">
    <property type="entry name" value="Protein_kinase_ATP_BS"/>
</dbReference>
<evidence type="ECO:0000256" key="6">
    <source>
        <dbReference type="ARBA" id="ARBA00022777"/>
    </source>
</evidence>
<keyword evidence="2" id="KW-0157">Chromophore</keyword>
<dbReference type="SUPFAM" id="SSF55785">
    <property type="entry name" value="PYP-like sensor domain (PAS domain)"/>
    <property type="match status" value="1"/>
</dbReference>
<feature type="domain" description="PAS" evidence="11">
    <location>
        <begin position="9"/>
        <end position="60"/>
    </location>
</feature>
<dbReference type="FunFam" id="1.10.510.10:FF:000571">
    <property type="entry name" value="Maternal embryonic leucine zipper kinase"/>
    <property type="match status" value="1"/>
</dbReference>